<evidence type="ECO:0000256" key="3">
    <source>
        <dbReference type="ARBA" id="ARBA00022801"/>
    </source>
</evidence>
<gene>
    <name evidence="12" type="ORF">SPSK_09208</name>
</gene>
<comment type="caution">
    <text evidence="12">The sequence shown here is derived from an EMBL/GenBank/DDBJ whole genome shotgun (WGS) entry which is preliminary data.</text>
</comment>
<dbReference type="EC" id="3.2.1.-" evidence="9"/>
<dbReference type="PRINTS" id="PR00734">
    <property type="entry name" value="GLHYDRLASE7"/>
</dbReference>
<dbReference type="Proteomes" id="UP000033710">
    <property type="component" value="Unassembled WGS sequence"/>
</dbReference>
<organism evidence="12 13">
    <name type="scientific">Sporothrix schenckii 1099-18</name>
    <dbReference type="NCBI Taxonomy" id="1397361"/>
    <lineage>
        <taxon>Eukaryota</taxon>
        <taxon>Fungi</taxon>
        <taxon>Dikarya</taxon>
        <taxon>Ascomycota</taxon>
        <taxon>Pezizomycotina</taxon>
        <taxon>Sordariomycetes</taxon>
        <taxon>Sordariomycetidae</taxon>
        <taxon>Ophiostomatales</taxon>
        <taxon>Ophiostomataceae</taxon>
        <taxon>Sporothrix</taxon>
    </lineage>
</organism>
<dbReference type="InterPro" id="IPR037019">
    <property type="entry name" value="Glyco_hydro_7_sf"/>
</dbReference>
<dbReference type="GO" id="GO:0030245">
    <property type="term" value="P:cellulose catabolic process"/>
    <property type="evidence" value="ECO:0007669"/>
    <property type="project" value="UniProtKB-KW"/>
</dbReference>
<keyword evidence="4 9" id="KW-0136">Cellulose degradation</keyword>
<dbReference type="OrthoDB" id="412382at2759"/>
<evidence type="ECO:0000256" key="1">
    <source>
        <dbReference type="ARBA" id="ARBA00000966"/>
    </source>
</evidence>
<dbReference type="PANTHER" id="PTHR33753">
    <property type="entry name" value="1,4-BETA-D-GLUCAN CELLOBIOHYDROLASE B"/>
    <property type="match status" value="1"/>
</dbReference>
<protein>
    <recommendedName>
        <fullName evidence="9">Glucanase</fullName>
        <ecNumber evidence="9">3.2.1.-</ecNumber>
    </recommendedName>
</protein>
<dbReference type="EMBL" id="AXCR01000007">
    <property type="protein sequence ID" value="KJR84367.1"/>
    <property type="molecule type" value="Genomic_DNA"/>
</dbReference>
<keyword evidence="10" id="KW-0472">Membrane</keyword>
<evidence type="ECO:0000256" key="2">
    <source>
        <dbReference type="ARBA" id="ARBA00006044"/>
    </source>
</evidence>
<dbReference type="GeneID" id="27671062"/>
<dbReference type="SUPFAM" id="SSF49899">
    <property type="entry name" value="Concanavalin A-like lectins/glucanases"/>
    <property type="match status" value="1"/>
</dbReference>
<sequence>MSSSAAALLLFLGGAAVAQQIGTAVPEVHPKLPTQFCTTAGGCKTMQTSLVTDALSRALHAVGQPSVACDVANKTQCPDATTCSKNCALEGYDYAAHGVSTTGNAMTLRLFNGSGTSVQTLSPRVYLLAEDDKNYQLLKLANQEFTYDVDMSKVGCGVNGALYLSEMDASGGRSAANQAGAQYGTGYCDAQCFNTTFINGLANFNNSGACCNEMDIWEANNAATAMTPHTCSDAGLFQCTGDACGRGAAAVCDKNGCGINPYRAGAKNFYAPGGSVDTSKPFTVVTQFLTSDNATTGSLAQIRRLYIQNGKMVSSATKSSNGSTTSLSSLATGFGTITEDFCTQNGATDFVRLGGLQGMGKSLARGMVLIFSIWDAAGDFMTWLDSGEAGPCSATQGDPKIIAMNNSDAAVTFSNIRWGDIGSTIKMSPNGSIVAATDLALSKQTSGGAPLLSMSLSTTILGGLAMGFGYLLM</sequence>
<evidence type="ECO:0000256" key="8">
    <source>
        <dbReference type="ARBA" id="ARBA00023326"/>
    </source>
</evidence>
<evidence type="ECO:0000256" key="4">
    <source>
        <dbReference type="ARBA" id="ARBA00023001"/>
    </source>
</evidence>
<dbReference type="Pfam" id="PF00840">
    <property type="entry name" value="Glyco_hydro_7"/>
    <property type="match status" value="1"/>
</dbReference>
<evidence type="ECO:0000313" key="12">
    <source>
        <dbReference type="EMBL" id="KJR84367.1"/>
    </source>
</evidence>
<dbReference type="InterPro" id="IPR001722">
    <property type="entry name" value="Glyco_hydro_7"/>
</dbReference>
<dbReference type="PANTHER" id="PTHR33753:SF1">
    <property type="entry name" value="ENDO-BETA-1,4-GLUCANASE CELB"/>
    <property type="match status" value="1"/>
</dbReference>
<dbReference type="Gene3D" id="2.70.100.10">
    <property type="entry name" value="Glycoside hydrolase, family 7, domain"/>
    <property type="match status" value="1"/>
</dbReference>
<feature type="transmembrane region" description="Helical" evidence="10">
    <location>
        <begin position="451"/>
        <end position="472"/>
    </location>
</feature>
<keyword evidence="5" id="KW-0325">Glycoprotein</keyword>
<keyword evidence="7 9" id="KW-0326">Glycosidase</keyword>
<feature type="chain" id="PRO_5002454894" description="Glucanase" evidence="11">
    <location>
        <begin position="19"/>
        <end position="473"/>
    </location>
</feature>
<evidence type="ECO:0000256" key="5">
    <source>
        <dbReference type="ARBA" id="ARBA00023180"/>
    </source>
</evidence>
<dbReference type="CDD" id="cd07999">
    <property type="entry name" value="GH7_CBH_EG"/>
    <property type="match status" value="1"/>
</dbReference>
<reference evidence="12 13" key="2">
    <citation type="journal article" date="2015" name="Eukaryot. Cell">
        <title>Asexual propagation of a virulent clone complex in a human and feline outbreak of sporotrichosis.</title>
        <authorList>
            <person name="Teixeira Mde M."/>
            <person name="Rodrigues A.M."/>
            <person name="Tsui C.K."/>
            <person name="de Almeida L.G."/>
            <person name="Van Diepeningen A.D."/>
            <person name="van den Ende B.G."/>
            <person name="Fernandes G.F."/>
            <person name="Kano R."/>
            <person name="Hamelin R.C."/>
            <person name="Lopes-Bezerra L.M."/>
            <person name="Vasconcelos A.T."/>
            <person name="de Hoog S."/>
            <person name="de Camargo Z.P."/>
            <person name="Felipe M.S."/>
        </authorList>
    </citation>
    <scope>NUCLEOTIDE SEQUENCE [LARGE SCALE GENOMIC DNA]</scope>
    <source>
        <strain evidence="12 13">1099-18</strain>
    </source>
</reference>
<comment type="catalytic activity">
    <reaction evidence="1">
        <text>Endohydrolysis of (1-&gt;4)-beta-D-glucosidic linkages in cellulose, lichenin and cereal beta-D-glucans.</text>
        <dbReference type="EC" id="3.2.1.4"/>
    </reaction>
</comment>
<evidence type="ECO:0000256" key="6">
    <source>
        <dbReference type="ARBA" id="ARBA00023277"/>
    </source>
</evidence>
<name>A0A0F2M3V8_SPOSC</name>
<keyword evidence="11" id="KW-0732">Signal</keyword>
<evidence type="ECO:0000256" key="10">
    <source>
        <dbReference type="SAM" id="Phobius"/>
    </source>
</evidence>
<evidence type="ECO:0000313" key="13">
    <source>
        <dbReference type="Proteomes" id="UP000033710"/>
    </source>
</evidence>
<dbReference type="KEGG" id="ssck:SPSK_09208"/>
<comment type="similarity">
    <text evidence="2 9">Belongs to the glycosyl hydrolase 7 (cellulase C) family.</text>
</comment>
<accession>A0A0F2M3V8</accession>
<keyword evidence="6" id="KW-0119">Carbohydrate metabolism</keyword>
<feature type="signal peptide" evidence="11">
    <location>
        <begin position="1"/>
        <end position="18"/>
    </location>
</feature>
<evidence type="ECO:0000256" key="11">
    <source>
        <dbReference type="SAM" id="SignalP"/>
    </source>
</evidence>
<keyword evidence="10" id="KW-1133">Transmembrane helix</keyword>
<keyword evidence="3 9" id="KW-0378">Hydrolase</keyword>
<evidence type="ECO:0000256" key="7">
    <source>
        <dbReference type="ARBA" id="ARBA00023295"/>
    </source>
</evidence>
<proteinExistence type="inferred from homology"/>
<reference evidence="12 13" key="1">
    <citation type="journal article" date="2014" name="BMC Genomics">
        <title>Comparative genomics of the major fungal agents of human and animal Sporotrichosis: Sporothrix schenckii and Sporothrix brasiliensis.</title>
        <authorList>
            <person name="Teixeira M.M."/>
            <person name="de Almeida L.G."/>
            <person name="Kubitschek-Barreira P."/>
            <person name="Alves F.L."/>
            <person name="Kioshima E.S."/>
            <person name="Abadio A.K."/>
            <person name="Fernandes L."/>
            <person name="Derengowski L.S."/>
            <person name="Ferreira K.S."/>
            <person name="Souza R.C."/>
            <person name="Ruiz J.C."/>
            <person name="de Andrade N.C."/>
            <person name="Paes H.C."/>
            <person name="Nicola A.M."/>
            <person name="Albuquerque P."/>
            <person name="Gerber A.L."/>
            <person name="Martins V.P."/>
            <person name="Peconick L.D."/>
            <person name="Neto A.V."/>
            <person name="Chaucanez C.B."/>
            <person name="Silva P.A."/>
            <person name="Cunha O.L."/>
            <person name="de Oliveira F.F."/>
            <person name="dos Santos T.C."/>
            <person name="Barros A.L."/>
            <person name="Soares M.A."/>
            <person name="de Oliveira L.M."/>
            <person name="Marini M.M."/>
            <person name="Villalobos-Duno H."/>
            <person name="Cunha M.M."/>
            <person name="de Hoog S."/>
            <person name="da Silveira J.F."/>
            <person name="Henrissat B."/>
            <person name="Nino-Vega G.A."/>
            <person name="Cisalpino P.S."/>
            <person name="Mora-Montes H.M."/>
            <person name="Almeida S.R."/>
            <person name="Stajich J.E."/>
            <person name="Lopes-Bezerra L.M."/>
            <person name="Vasconcelos A.T."/>
            <person name="Felipe M.S."/>
        </authorList>
    </citation>
    <scope>NUCLEOTIDE SEQUENCE [LARGE SCALE GENOMIC DNA]</scope>
    <source>
        <strain evidence="12 13">1099-18</strain>
    </source>
</reference>
<dbReference type="InterPro" id="IPR013320">
    <property type="entry name" value="ConA-like_dom_sf"/>
</dbReference>
<dbReference type="GO" id="GO:0008810">
    <property type="term" value="F:cellulase activity"/>
    <property type="evidence" value="ECO:0007669"/>
    <property type="project" value="UniProtKB-EC"/>
</dbReference>
<dbReference type="AlphaFoldDB" id="A0A0F2M3V8"/>
<keyword evidence="10" id="KW-0812">Transmembrane</keyword>
<evidence type="ECO:0000256" key="9">
    <source>
        <dbReference type="RuleBase" id="RU361164"/>
    </source>
</evidence>
<keyword evidence="8 9" id="KW-0624">Polysaccharide degradation</keyword>
<dbReference type="RefSeq" id="XP_016587043.1">
    <property type="nucleotide sequence ID" value="XM_016735785.1"/>
</dbReference>
<dbReference type="VEuPathDB" id="FungiDB:SPSK_09208"/>